<keyword evidence="2" id="KW-1185">Reference proteome</keyword>
<sequence length="108" mass="11700">MGSLMRDVSQLICSRSSTDCRFHQPLVVLTFRLITHYVGATFYQKMERPPADPLAESRPPSSARATFASVLYLDTAVLALARLPTLAGSFATPLLDGLPHAGRVVANV</sequence>
<proteinExistence type="predicted"/>
<comment type="caution">
    <text evidence="1">The sequence shown here is derived from an EMBL/GenBank/DDBJ whole genome shotgun (WGS) entry which is preliminary data.</text>
</comment>
<accession>A0ABN9QNX6</accession>
<gene>
    <name evidence="1" type="ORF">PCOR1329_LOCUS13613</name>
</gene>
<reference evidence="1" key="1">
    <citation type="submission" date="2023-10" db="EMBL/GenBank/DDBJ databases">
        <authorList>
            <person name="Chen Y."/>
            <person name="Shah S."/>
            <person name="Dougan E. K."/>
            <person name="Thang M."/>
            <person name="Chan C."/>
        </authorList>
    </citation>
    <scope>NUCLEOTIDE SEQUENCE [LARGE SCALE GENOMIC DNA]</scope>
</reference>
<evidence type="ECO:0000313" key="2">
    <source>
        <dbReference type="Proteomes" id="UP001189429"/>
    </source>
</evidence>
<protein>
    <submittedName>
        <fullName evidence="1">Uncharacterized protein</fullName>
    </submittedName>
</protein>
<evidence type="ECO:0000313" key="1">
    <source>
        <dbReference type="EMBL" id="CAK0807855.1"/>
    </source>
</evidence>
<dbReference type="EMBL" id="CAUYUJ010004025">
    <property type="protein sequence ID" value="CAK0807855.1"/>
    <property type="molecule type" value="Genomic_DNA"/>
</dbReference>
<name>A0ABN9QNX6_9DINO</name>
<organism evidence="1 2">
    <name type="scientific">Prorocentrum cordatum</name>
    <dbReference type="NCBI Taxonomy" id="2364126"/>
    <lineage>
        <taxon>Eukaryota</taxon>
        <taxon>Sar</taxon>
        <taxon>Alveolata</taxon>
        <taxon>Dinophyceae</taxon>
        <taxon>Prorocentrales</taxon>
        <taxon>Prorocentraceae</taxon>
        <taxon>Prorocentrum</taxon>
    </lineage>
</organism>
<dbReference type="Proteomes" id="UP001189429">
    <property type="component" value="Unassembled WGS sequence"/>
</dbReference>